<dbReference type="OrthoDB" id="2119228at2759"/>
<keyword evidence="1" id="KW-0732">Signal</keyword>
<sequence length="740" mass="78865">MPFFRRLLVFLPFVAPALFSACAASPVGQINRPLWIRSDVGLMSPLEKRGSSDPSCPDGWLCVQGDCPAGVVCPAGETCINFEGTIGCVPAGSSWCSINPNTYQGVGCWNDSVCCDNSAVTCKIGTSCLACQSGHTCGTGSSCNGGSAPTTTAGTGPISTPNPGQVFIPSNIPSPGCVNGTGPGDYATLCKDLCSFGYCVPPCQCTQEGTVSAPQVLDPILAYPAAGRDCSFYNLCLIDCRYDPVNCPRPYCDEEEDPHNCLSVEASEGKTPAPLWTVVDCFNPGVTDPTQDQSIRWADLYTTDAWNAAVAFWKANEGSRPFPEQISNFFNLPEGALCGTVVDHNGCDTAVLCNAPNHPAGYFIFNSMVEVNNMILNLNDAVNGVGGPFALDMGVFQNTFATIEDESNVEKIILDFVSLGFSLALATQWNAILKDFPFFKQNPTATGAIQAGVGAIIQTGLTIIGQLAVKSPNPLNIQNTLDGAVANFIANQAISQVGSTLFNGSDASIAALFSLIDNGQVMEPPSLPTAVELQSYVSKAIYGFLIPQAWGLSNKPIAPFILKSGTACADGVDASVFHLTKETADATNICYENEFYFLVAAEGPIKCTTNICTHSTTCSSTFVAPDGLSTLDGTQWSGLIKDDFIIGALNSWNANNQQNGWATADPTQDKTFTDLFNLGVRTPGVVHIPVCDAETAWYNWQSNENKQSDYPCTPIPNDKKKRHAVAPQWTEELELMKREC</sequence>
<proteinExistence type="predicted"/>
<reference evidence="2" key="1">
    <citation type="journal article" date="2020" name="Stud. Mycol.">
        <title>101 Dothideomycetes genomes: a test case for predicting lifestyles and emergence of pathogens.</title>
        <authorList>
            <person name="Haridas S."/>
            <person name="Albert R."/>
            <person name="Binder M."/>
            <person name="Bloem J."/>
            <person name="Labutti K."/>
            <person name="Salamov A."/>
            <person name="Andreopoulos B."/>
            <person name="Baker S."/>
            <person name="Barry K."/>
            <person name="Bills G."/>
            <person name="Bluhm B."/>
            <person name="Cannon C."/>
            <person name="Castanera R."/>
            <person name="Culley D."/>
            <person name="Daum C."/>
            <person name="Ezra D."/>
            <person name="Gonzalez J."/>
            <person name="Henrissat B."/>
            <person name="Kuo A."/>
            <person name="Liang C."/>
            <person name="Lipzen A."/>
            <person name="Lutzoni F."/>
            <person name="Magnuson J."/>
            <person name="Mondo S."/>
            <person name="Nolan M."/>
            <person name="Ohm R."/>
            <person name="Pangilinan J."/>
            <person name="Park H.-J."/>
            <person name="Ramirez L."/>
            <person name="Alfaro M."/>
            <person name="Sun H."/>
            <person name="Tritt A."/>
            <person name="Yoshinaga Y."/>
            <person name="Zwiers L.-H."/>
            <person name="Turgeon B."/>
            <person name="Goodwin S."/>
            <person name="Spatafora J."/>
            <person name="Crous P."/>
            <person name="Grigoriev I."/>
        </authorList>
    </citation>
    <scope>NUCLEOTIDE SEQUENCE</scope>
    <source>
        <strain evidence="2">CBS 627.86</strain>
    </source>
</reference>
<evidence type="ECO:0000313" key="2">
    <source>
        <dbReference type="EMBL" id="KAF2111869.1"/>
    </source>
</evidence>
<keyword evidence="3" id="KW-1185">Reference proteome</keyword>
<organism evidence="2 3">
    <name type="scientific">Lophiotrema nucula</name>
    <dbReference type="NCBI Taxonomy" id="690887"/>
    <lineage>
        <taxon>Eukaryota</taxon>
        <taxon>Fungi</taxon>
        <taxon>Dikarya</taxon>
        <taxon>Ascomycota</taxon>
        <taxon>Pezizomycotina</taxon>
        <taxon>Dothideomycetes</taxon>
        <taxon>Pleosporomycetidae</taxon>
        <taxon>Pleosporales</taxon>
        <taxon>Lophiotremataceae</taxon>
        <taxon>Lophiotrema</taxon>
    </lineage>
</organism>
<dbReference type="EMBL" id="ML977333">
    <property type="protein sequence ID" value="KAF2111869.1"/>
    <property type="molecule type" value="Genomic_DNA"/>
</dbReference>
<gene>
    <name evidence="2" type="ORF">BDV96DRAFT_602899</name>
</gene>
<feature type="signal peptide" evidence="1">
    <location>
        <begin position="1"/>
        <end position="24"/>
    </location>
</feature>
<protein>
    <submittedName>
        <fullName evidence="2">Uncharacterized protein</fullName>
    </submittedName>
</protein>
<evidence type="ECO:0000256" key="1">
    <source>
        <dbReference type="SAM" id="SignalP"/>
    </source>
</evidence>
<name>A0A6A5YXG6_9PLEO</name>
<dbReference type="PROSITE" id="PS51257">
    <property type="entry name" value="PROKAR_LIPOPROTEIN"/>
    <property type="match status" value="1"/>
</dbReference>
<accession>A0A6A5YXG6</accession>
<dbReference type="AlphaFoldDB" id="A0A6A5YXG6"/>
<dbReference type="Proteomes" id="UP000799770">
    <property type="component" value="Unassembled WGS sequence"/>
</dbReference>
<feature type="chain" id="PRO_5025607321" evidence="1">
    <location>
        <begin position="25"/>
        <end position="740"/>
    </location>
</feature>
<evidence type="ECO:0000313" key="3">
    <source>
        <dbReference type="Proteomes" id="UP000799770"/>
    </source>
</evidence>